<reference evidence="2 3" key="1">
    <citation type="journal article" date="2023" name="G3 (Bethesda)">
        <title>A chromosome-length genome assembly and annotation of blackberry (Rubus argutus, cv. 'Hillquist').</title>
        <authorList>
            <person name="Bruna T."/>
            <person name="Aryal R."/>
            <person name="Dudchenko O."/>
            <person name="Sargent D.J."/>
            <person name="Mead D."/>
            <person name="Buti M."/>
            <person name="Cavallini A."/>
            <person name="Hytonen T."/>
            <person name="Andres J."/>
            <person name="Pham M."/>
            <person name="Weisz D."/>
            <person name="Mascagni F."/>
            <person name="Usai G."/>
            <person name="Natali L."/>
            <person name="Bassil N."/>
            <person name="Fernandez G.E."/>
            <person name="Lomsadze A."/>
            <person name="Armour M."/>
            <person name="Olukolu B."/>
            <person name="Poorten T."/>
            <person name="Britton C."/>
            <person name="Davik J."/>
            <person name="Ashrafi H."/>
            <person name="Aiden E.L."/>
            <person name="Borodovsky M."/>
            <person name="Worthington M."/>
        </authorList>
    </citation>
    <scope>NUCLEOTIDE SEQUENCE [LARGE SCALE GENOMIC DNA]</scope>
    <source>
        <strain evidence="2">PI 553951</strain>
    </source>
</reference>
<dbReference type="AlphaFoldDB" id="A0AAW1VX68"/>
<feature type="compositionally biased region" description="Polar residues" evidence="1">
    <location>
        <begin position="35"/>
        <end position="44"/>
    </location>
</feature>
<sequence>MYPFSPAMASGSNRRQRRQFSSSLPISGMDPSRTAFDSPSTAGFTQHRRLHPAPPASPSTAGFTKHCRLHPASPAEPKLDPHHTHLPTAIQARQQHHFSPLSEIRKQIQIHSPFPARLVNCEIILNSLYCISFIINPKSSVVLHRI</sequence>
<comment type="caution">
    <text evidence="2">The sequence shown here is derived from an EMBL/GenBank/DDBJ whole genome shotgun (WGS) entry which is preliminary data.</text>
</comment>
<accession>A0AAW1VX68</accession>
<organism evidence="2 3">
    <name type="scientific">Rubus argutus</name>
    <name type="common">Southern blackberry</name>
    <dbReference type="NCBI Taxonomy" id="59490"/>
    <lineage>
        <taxon>Eukaryota</taxon>
        <taxon>Viridiplantae</taxon>
        <taxon>Streptophyta</taxon>
        <taxon>Embryophyta</taxon>
        <taxon>Tracheophyta</taxon>
        <taxon>Spermatophyta</taxon>
        <taxon>Magnoliopsida</taxon>
        <taxon>eudicotyledons</taxon>
        <taxon>Gunneridae</taxon>
        <taxon>Pentapetalae</taxon>
        <taxon>rosids</taxon>
        <taxon>fabids</taxon>
        <taxon>Rosales</taxon>
        <taxon>Rosaceae</taxon>
        <taxon>Rosoideae</taxon>
        <taxon>Rosoideae incertae sedis</taxon>
        <taxon>Rubus</taxon>
    </lineage>
</organism>
<evidence type="ECO:0000256" key="1">
    <source>
        <dbReference type="SAM" id="MobiDB-lite"/>
    </source>
</evidence>
<name>A0AAW1VX68_RUBAR</name>
<gene>
    <name evidence="2" type="ORF">M0R45_035503</name>
</gene>
<dbReference type="EMBL" id="JBEDUW010000007">
    <property type="protein sequence ID" value="KAK9911607.1"/>
    <property type="molecule type" value="Genomic_DNA"/>
</dbReference>
<keyword evidence="3" id="KW-1185">Reference proteome</keyword>
<protein>
    <submittedName>
        <fullName evidence="2">Uncharacterized protein</fullName>
    </submittedName>
</protein>
<dbReference type="Proteomes" id="UP001457282">
    <property type="component" value="Unassembled WGS sequence"/>
</dbReference>
<proteinExistence type="predicted"/>
<evidence type="ECO:0000313" key="3">
    <source>
        <dbReference type="Proteomes" id="UP001457282"/>
    </source>
</evidence>
<evidence type="ECO:0000313" key="2">
    <source>
        <dbReference type="EMBL" id="KAK9911607.1"/>
    </source>
</evidence>
<feature type="region of interest" description="Disordered" evidence="1">
    <location>
        <begin position="1"/>
        <end position="78"/>
    </location>
</feature>